<reference evidence="9" key="1">
    <citation type="submission" date="2022-10" db="EMBL/GenBank/DDBJ databases">
        <title>Genome assembly of Pristionchus species.</title>
        <authorList>
            <person name="Yoshida K."/>
            <person name="Sommer R.J."/>
        </authorList>
    </citation>
    <scope>NUCLEOTIDE SEQUENCE [LARGE SCALE GENOMIC DNA]</scope>
    <source>
        <strain evidence="9">RS5460</strain>
    </source>
</reference>
<feature type="transmembrane region" description="Helical" evidence="6">
    <location>
        <begin position="105"/>
        <end position="126"/>
    </location>
</feature>
<keyword evidence="4 5" id="KW-0472">Membrane</keyword>
<keyword evidence="9" id="KW-1185">Reference proteome</keyword>
<protein>
    <recommendedName>
        <fullName evidence="7">MARVEL domain-containing protein</fullName>
    </recommendedName>
</protein>
<dbReference type="GO" id="GO:0016020">
    <property type="term" value="C:membrane"/>
    <property type="evidence" value="ECO:0007669"/>
    <property type="project" value="UniProtKB-SubCell"/>
</dbReference>
<comment type="caution">
    <text evidence="8">The sequence shown here is derived from an EMBL/GenBank/DDBJ whole genome shotgun (WGS) entry which is preliminary data.</text>
</comment>
<name>A0AAN5DHZ1_9BILA</name>
<gene>
    <name evidence="8" type="ORF">PMAYCL1PPCAC_32707</name>
</gene>
<dbReference type="InterPro" id="IPR050578">
    <property type="entry name" value="MARVEL-CKLF_proteins"/>
</dbReference>
<dbReference type="Proteomes" id="UP001328107">
    <property type="component" value="Unassembled WGS sequence"/>
</dbReference>
<evidence type="ECO:0000313" key="8">
    <source>
        <dbReference type="EMBL" id="GMR62512.1"/>
    </source>
</evidence>
<evidence type="ECO:0000256" key="3">
    <source>
        <dbReference type="ARBA" id="ARBA00022989"/>
    </source>
</evidence>
<keyword evidence="2 5" id="KW-0812">Transmembrane</keyword>
<sequence length="188" mass="21695">MSGKADFYLEVYPKTYDVNGRNFLMDMVYLPSTRGLIKVFEIVLCFFAMICIAMSQGVEEERNFGLFVSFLGLSCSFCLLVSYILMLNSRMSQFCWVLLEGSYYVIMSCLLLAAAVCMWVFCADYWSYRNPIWHTWPALAAATLFVATIVFVIDLCLVIRFYNRYSWHPTFDYATQSVPTTQTIVATR</sequence>
<feature type="domain" description="MARVEL" evidence="7">
    <location>
        <begin position="29"/>
        <end position="163"/>
    </location>
</feature>
<feature type="transmembrane region" description="Helical" evidence="6">
    <location>
        <begin position="35"/>
        <end position="54"/>
    </location>
</feature>
<accession>A0AAN5DHZ1</accession>
<evidence type="ECO:0000256" key="4">
    <source>
        <dbReference type="ARBA" id="ARBA00023136"/>
    </source>
</evidence>
<dbReference type="AlphaFoldDB" id="A0AAN5DHZ1"/>
<dbReference type="PANTHER" id="PTHR22776:SF100">
    <property type="entry name" value="MARVEL DOMAIN-CONTAINING PROTEIN"/>
    <property type="match status" value="1"/>
</dbReference>
<keyword evidence="3 6" id="KW-1133">Transmembrane helix</keyword>
<evidence type="ECO:0000259" key="7">
    <source>
        <dbReference type="PROSITE" id="PS51225"/>
    </source>
</evidence>
<proteinExistence type="predicted"/>
<dbReference type="PANTHER" id="PTHR22776">
    <property type="entry name" value="MARVEL-CONTAINING POTENTIAL LIPID RAFT-ASSOCIATED PROTEIN"/>
    <property type="match status" value="1"/>
</dbReference>
<evidence type="ECO:0000256" key="1">
    <source>
        <dbReference type="ARBA" id="ARBA00004141"/>
    </source>
</evidence>
<feature type="transmembrane region" description="Helical" evidence="6">
    <location>
        <begin position="66"/>
        <end position="85"/>
    </location>
</feature>
<dbReference type="InterPro" id="IPR008253">
    <property type="entry name" value="Marvel"/>
</dbReference>
<evidence type="ECO:0000256" key="5">
    <source>
        <dbReference type="PROSITE-ProRule" id="PRU00581"/>
    </source>
</evidence>
<comment type="subcellular location">
    <subcellularLocation>
        <location evidence="1">Membrane</location>
        <topology evidence="1">Multi-pass membrane protein</topology>
    </subcellularLocation>
</comment>
<feature type="transmembrane region" description="Helical" evidence="6">
    <location>
        <begin position="138"/>
        <end position="162"/>
    </location>
</feature>
<evidence type="ECO:0000256" key="6">
    <source>
        <dbReference type="SAM" id="Phobius"/>
    </source>
</evidence>
<evidence type="ECO:0000313" key="9">
    <source>
        <dbReference type="Proteomes" id="UP001328107"/>
    </source>
</evidence>
<organism evidence="8 9">
    <name type="scientific">Pristionchus mayeri</name>
    <dbReference type="NCBI Taxonomy" id="1317129"/>
    <lineage>
        <taxon>Eukaryota</taxon>
        <taxon>Metazoa</taxon>
        <taxon>Ecdysozoa</taxon>
        <taxon>Nematoda</taxon>
        <taxon>Chromadorea</taxon>
        <taxon>Rhabditida</taxon>
        <taxon>Rhabditina</taxon>
        <taxon>Diplogasteromorpha</taxon>
        <taxon>Diplogasteroidea</taxon>
        <taxon>Neodiplogasteridae</taxon>
        <taxon>Pristionchus</taxon>
    </lineage>
</organism>
<dbReference type="EMBL" id="BTRK01000006">
    <property type="protein sequence ID" value="GMR62512.1"/>
    <property type="molecule type" value="Genomic_DNA"/>
</dbReference>
<dbReference type="Pfam" id="PF01284">
    <property type="entry name" value="MARVEL"/>
    <property type="match status" value="1"/>
</dbReference>
<dbReference type="PROSITE" id="PS51225">
    <property type="entry name" value="MARVEL"/>
    <property type="match status" value="1"/>
</dbReference>
<evidence type="ECO:0000256" key="2">
    <source>
        <dbReference type="ARBA" id="ARBA00022692"/>
    </source>
</evidence>